<dbReference type="Gene3D" id="2.170.150.80">
    <property type="entry name" value="NAC domain"/>
    <property type="match status" value="1"/>
</dbReference>
<keyword evidence="4" id="KW-0539">Nucleus</keyword>
<dbReference type="EMBL" id="JACGCM010001723">
    <property type="protein sequence ID" value="KAF6150917.1"/>
    <property type="molecule type" value="Genomic_DNA"/>
</dbReference>
<protein>
    <recommendedName>
        <fullName evidence="5">NAC domain-containing protein</fullName>
    </recommendedName>
</protein>
<keyword evidence="2" id="KW-0238">DNA-binding</keyword>
<accession>A0A7J7M7P9</accession>
<proteinExistence type="predicted"/>
<dbReference type="SUPFAM" id="SSF101941">
    <property type="entry name" value="NAC domain"/>
    <property type="match status" value="1"/>
</dbReference>
<gene>
    <name evidence="6" type="ORF">GIB67_026838</name>
</gene>
<feature type="domain" description="NAC" evidence="5">
    <location>
        <begin position="1"/>
        <end position="143"/>
    </location>
</feature>
<comment type="caution">
    <text evidence="6">The sequence shown here is derived from an EMBL/GenBank/DDBJ whole genome shotgun (WGS) entry which is preliminary data.</text>
</comment>
<name>A0A7J7M7P9_9MAGN</name>
<dbReference type="PANTHER" id="PTHR31744:SF4">
    <property type="entry name" value="NAC TRANSCRIPTION FACTOR"/>
    <property type="match status" value="1"/>
</dbReference>
<dbReference type="PANTHER" id="PTHR31744">
    <property type="entry name" value="PROTEIN CUP-SHAPED COTYLEDON 2-RELATED"/>
    <property type="match status" value="1"/>
</dbReference>
<dbReference type="InterPro" id="IPR003441">
    <property type="entry name" value="NAC-dom"/>
</dbReference>
<dbReference type="Proteomes" id="UP000541444">
    <property type="component" value="Unassembled WGS sequence"/>
</dbReference>
<dbReference type="GO" id="GO:0006355">
    <property type="term" value="P:regulation of DNA-templated transcription"/>
    <property type="evidence" value="ECO:0007669"/>
    <property type="project" value="InterPro"/>
</dbReference>
<dbReference type="AlphaFoldDB" id="A0A7J7M7P9"/>
<evidence type="ECO:0000256" key="2">
    <source>
        <dbReference type="ARBA" id="ARBA00023125"/>
    </source>
</evidence>
<dbReference type="GO" id="GO:0003677">
    <property type="term" value="F:DNA binding"/>
    <property type="evidence" value="ECO:0007669"/>
    <property type="project" value="UniProtKB-KW"/>
</dbReference>
<evidence type="ECO:0000256" key="1">
    <source>
        <dbReference type="ARBA" id="ARBA00023015"/>
    </source>
</evidence>
<dbReference type="Pfam" id="PF02365">
    <property type="entry name" value="NAM"/>
    <property type="match status" value="1"/>
</dbReference>
<evidence type="ECO:0000313" key="7">
    <source>
        <dbReference type="Proteomes" id="UP000541444"/>
    </source>
</evidence>
<keyword evidence="7" id="KW-1185">Reference proteome</keyword>
<dbReference type="OrthoDB" id="1922833at2759"/>
<keyword evidence="1" id="KW-0805">Transcription regulation</keyword>
<organism evidence="6 7">
    <name type="scientific">Kingdonia uniflora</name>
    <dbReference type="NCBI Taxonomy" id="39325"/>
    <lineage>
        <taxon>Eukaryota</taxon>
        <taxon>Viridiplantae</taxon>
        <taxon>Streptophyta</taxon>
        <taxon>Embryophyta</taxon>
        <taxon>Tracheophyta</taxon>
        <taxon>Spermatophyta</taxon>
        <taxon>Magnoliopsida</taxon>
        <taxon>Ranunculales</taxon>
        <taxon>Circaeasteraceae</taxon>
        <taxon>Kingdonia</taxon>
    </lineage>
</organism>
<reference evidence="6 7" key="1">
    <citation type="journal article" date="2020" name="IScience">
        <title>Genome Sequencing of the Endangered Kingdonia uniflora (Circaeasteraceae, Ranunculales) Reveals Potential Mechanisms of Evolutionary Specialization.</title>
        <authorList>
            <person name="Sun Y."/>
            <person name="Deng T."/>
            <person name="Zhang A."/>
            <person name="Moore M.J."/>
            <person name="Landis J.B."/>
            <person name="Lin N."/>
            <person name="Zhang H."/>
            <person name="Zhang X."/>
            <person name="Huang J."/>
            <person name="Zhang X."/>
            <person name="Sun H."/>
            <person name="Wang H."/>
        </authorList>
    </citation>
    <scope>NUCLEOTIDE SEQUENCE [LARGE SCALE GENOMIC DNA]</scope>
    <source>
        <strain evidence="6">TB1705</strain>
        <tissue evidence="6">Leaf</tissue>
    </source>
</reference>
<evidence type="ECO:0000313" key="6">
    <source>
        <dbReference type="EMBL" id="KAF6150917.1"/>
    </source>
</evidence>
<evidence type="ECO:0000259" key="5">
    <source>
        <dbReference type="PROSITE" id="PS51005"/>
    </source>
</evidence>
<evidence type="ECO:0000256" key="3">
    <source>
        <dbReference type="ARBA" id="ARBA00023163"/>
    </source>
</evidence>
<sequence length="251" mass="28453">IWAKPTLQELKVSFVRCSNVLGMCNFLCAVTSLANHSYLSSDAAKLGTNEWYFFSNRERKYATGFRNNRATACGYWKATGKDRPVFHSSTCEIIGMRKTLVFYRGRAPNGMKTGWIMHEFRLEIQSHGPPPKEDWVICRVFRKTKGEQTMECSLLNESYATTATAPPSPPKFTSTPHISQTMQDGCQQHQENSLNFYQGLMFPNDAVESLATLESNIQDQFLQAGINIPISFISSKINDEYGFLLDMNLED</sequence>
<dbReference type="PROSITE" id="PS51005">
    <property type="entry name" value="NAC"/>
    <property type="match status" value="1"/>
</dbReference>
<dbReference type="InterPro" id="IPR036093">
    <property type="entry name" value="NAC_dom_sf"/>
</dbReference>
<feature type="non-terminal residue" evidence="6">
    <location>
        <position position="1"/>
    </location>
</feature>
<keyword evidence="3" id="KW-0804">Transcription</keyword>
<evidence type="ECO:0000256" key="4">
    <source>
        <dbReference type="ARBA" id="ARBA00023242"/>
    </source>
</evidence>